<dbReference type="STRING" id="543379.A0A232F1T9"/>
<dbReference type="Pfam" id="PF03073">
    <property type="entry name" value="TspO_MBR"/>
    <property type="match status" value="1"/>
</dbReference>
<evidence type="ECO:0000256" key="6">
    <source>
        <dbReference type="SAM" id="Phobius"/>
    </source>
</evidence>
<gene>
    <name evidence="7" type="ORF">TSAR_008153</name>
</gene>
<name>A0A232F1T9_9HYME</name>
<dbReference type="GO" id="GO:0005741">
    <property type="term" value="C:mitochondrial outer membrane"/>
    <property type="evidence" value="ECO:0007669"/>
    <property type="project" value="TreeGrafter"/>
</dbReference>
<comment type="similarity">
    <text evidence="2">Belongs to the TspO/BZRP family.</text>
</comment>
<evidence type="ECO:0000313" key="7">
    <source>
        <dbReference type="EMBL" id="OXU24408.1"/>
    </source>
</evidence>
<feature type="transmembrane region" description="Helical" evidence="6">
    <location>
        <begin position="6"/>
        <end position="27"/>
    </location>
</feature>
<evidence type="ECO:0000256" key="4">
    <source>
        <dbReference type="ARBA" id="ARBA00022989"/>
    </source>
</evidence>
<keyword evidence="3 6" id="KW-0812">Transmembrane</keyword>
<evidence type="ECO:0000256" key="3">
    <source>
        <dbReference type="ARBA" id="ARBA00022692"/>
    </source>
</evidence>
<organism evidence="7 8">
    <name type="scientific">Trichomalopsis sarcophagae</name>
    <dbReference type="NCBI Taxonomy" id="543379"/>
    <lineage>
        <taxon>Eukaryota</taxon>
        <taxon>Metazoa</taxon>
        <taxon>Ecdysozoa</taxon>
        <taxon>Arthropoda</taxon>
        <taxon>Hexapoda</taxon>
        <taxon>Insecta</taxon>
        <taxon>Pterygota</taxon>
        <taxon>Neoptera</taxon>
        <taxon>Endopterygota</taxon>
        <taxon>Hymenoptera</taxon>
        <taxon>Apocrita</taxon>
        <taxon>Proctotrupomorpha</taxon>
        <taxon>Chalcidoidea</taxon>
        <taxon>Pteromalidae</taxon>
        <taxon>Pteromalinae</taxon>
        <taxon>Trichomalopsis</taxon>
    </lineage>
</organism>
<evidence type="ECO:0000313" key="8">
    <source>
        <dbReference type="Proteomes" id="UP000215335"/>
    </source>
</evidence>
<feature type="transmembrane region" description="Helical" evidence="6">
    <location>
        <begin position="48"/>
        <end position="66"/>
    </location>
</feature>
<dbReference type="FunFam" id="1.20.1260.100:FF:000001">
    <property type="entry name" value="translocator protein 2"/>
    <property type="match status" value="1"/>
</dbReference>
<accession>A0A232F1T9</accession>
<dbReference type="GO" id="GO:0033013">
    <property type="term" value="P:tetrapyrrole metabolic process"/>
    <property type="evidence" value="ECO:0007669"/>
    <property type="project" value="UniProtKB-ARBA"/>
</dbReference>
<comment type="subcellular location">
    <subcellularLocation>
        <location evidence="1">Membrane</location>
        <topology evidence="1">Multi-pass membrane protein</topology>
    </subcellularLocation>
</comment>
<sequence>MPVRISWPVVVATVHPNLGGWAGGIITRKNINPWYESLKKPTWTPPKWAFAPIWTTIYCSMGYASHLVLRDSGSWENAALPLSIYGANLALNWAWTPIFFGAHQVKWALYEIIALWGTTAALGIVFYRVNQTAGLLIAPYLAWNTLAAALNYVIYRDNELNKSTVTIEETSEKNK</sequence>
<dbReference type="EMBL" id="NNAY01001307">
    <property type="protein sequence ID" value="OXU24408.1"/>
    <property type="molecule type" value="Genomic_DNA"/>
</dbReference>
<keyword evidence="5 6" id="KW-0472">Membrane</keyword>
<dbReference type="InterPro" id="IPR038330">
    <property type="entry name" value="TspO/MBR-related_sf"/>
</dbReference>
<evidence type="ECO:0000256" key="5">
    <source>
        <dbReference type="ARBA" id="ARBA00023136"/>
    </source>
</evidence>
<dbReference type="PANTHER" id="PTHR10057:SF0">
    <property type="entry name" value="TRANSLOCATOR PROTEIN"/>
    <property type="match status" value="1"/>
</dbReference>
<dbReference type="OrthoDB" id="8841220at2759"/>
<dbReference type="PANTHER" id="PTHR10057">
    <property type="entry name" value="PERIPHERAL-TYPE BENZODIAZEPINE RECEPTOR"/>
    <property type="match status" value="1"/>
</dbReference>
<proteinExistence type="inferred from homology"/>
<protein>
    <recommendedName>
        <fullName evidence="9">Translocator protein</fullName>
    </recommendedName>
</protein>
<comment type="caution">
    <text evidence="7">The sequence shown here is derived from an EMBL/GenBank/DDBJ whole genome shotgun (WGS) entry which is preliminary data.</text>
</comment>
<evidence type="ECO:0000256" key="1">
    <source>
        <dbReference type="ARBA" id="ARBA00004141"/>
    </source>
</evidence>
<keyword evidence="8" id="KW-1185">Reference proteome</keyword>
<dbReference type="Proteomes" id="UP000215335">
    <property type="component" value="Unassembled WGS sequence"/>
</dbReference>
<feature type="transmembrane region" description="Helical" evidence="6">
    <location>
        <begin position="107"/>
        <end position="127"/>
    </location>
</feature>
<reference evidence="7 8" key="1">
    <citation type="journal article" date="2017" name="Curr. Biol.">
        <title>The Evolution of Venom by Co-option of Single-Copy Genes.</title>
        <authorList>
            <person name="Martinson E.O."/>
            <person name="Mrinalini"/>
            <person name="Kelkar Y.D."/>
            <person name="Chang C.H."/>
            <person name="Werren J.H."/>
        </authorList>
    </citation>
    <scope>NUCLEOTIDE SEQUENCE [LARGE SCALE GENOMIC DNA]</scope>
    <source>
        <strain evidence="7 8">Alberta</strain>
        <tissue evidence="7">Whole body</tissue>
    </source>
</reference>
<feature type="transmembrane region" description="Helical" evidence="6">
    <location>
        <begin position="133"/>
        <end position="154"/>
    </location>
</feature>
<evidence type="ECO:0008006" key="9">
    <source>
        <dbReference type="Google" id="ProtNLM"/>
    </source>
</evidence>
<evidence type="ECO:0000256" key="2">
    <source>
        <dbReference type="ARBA" id="ARBA00007524"/>
    </source>
</evidence>
<dbReference type="AlphaFoldDB" id="A0A232F1T9"/>
<dbReference type="CDD" id="cd15904">
    <property type="entry name" value="TSPO_MBR"/>
    <property type="match status" value="1"/>
</dbReference>
<feature type="transmembrane region" description="Helical" evidence="6">
    <location>
        <begin position="78"/>
        <end position="95"/>
    </location>
</feature>
<dbReference type="Gene3D" id="1.20.1260.100">
    <property type="entry name" value="TspO/MBR protein"/>
    <property type="match status" value="1"/>
</dbReference>
<dbReference type="PIRSF" id="PIRSF005859">
    <property type="entry name" value="PBR"/>
    <property type="match status" value="1"/>
</dbReference>
<dbReference type="InterPro" id="IPR004307">
    <property type="entry name" value="TspO_MBR"/>
</dbReference>
<keyword evidence="4 6" id="KW-1133">Transmembrane helix</keyword>